<evidence type="ECO:0000313" key="2">
    <source>
        <dbReference type="EMBL" id="XCD17169.1"/>
    </source>
</evidence>
<feature type="transmembrane region" description="Helical" evidence="1">
    <location>
        <begin position="142"/>
        <end position="163"/>
    </location>
</feature>
<feature type="transmembrane region" description="Helical" evidence="1">
    <location>
        <begin position="175"/>
        <end position="194"/>
    </location>
</feature>
<name>A0AAU8BKG0_9VIBR</name>
<keyword evidence="1" id="KW-0812">Transmembrane</keyword>
<reference evidence="2" key="1">
    <citation type="submission" date="2023-01" db="EMBL/GenBank/DDBJ databases">
        <title>Vibrio sp. CB1-14 genome sequencing.</title>
        <authorList>
            <person name="Otstavnykh N."/>
            <person name="Isaeva M."/>
            <person name="Meleshko D."/>
        </authorList>
    </citation>
    <scope>NUCLEOTIDE SEQUENCE</scope>
    <source>
        <strain evidence="2">CB1-14</strain>
    </source>
</reference>
<feature type="transmembrane region" description="Helical" evidence="1">
    <location>
        <begin position="43"/>
        <end position="69"/>
    </location>
</feature>
<evidence type="ECO:0000256" key="1">
    <source>
        <dbReference type="SAM" id="Phobius"/>
    </source>
</evidence>
<keyword evidence="1" id="KW-0472">Membrane</keyword>
<feature type="transmembrane region" description="Helical" evidence="1">
    <location>
        <begin position="206"/>
        <end position="225"/>
    </location>
</feature>
<keyword evidence="1" id="KW-1133">Transmembrane helix</keyword>
<proteinExistence type="predicted"/>
<feature type="transmembrane region" description="Helical" evidence="1">
    <location>
        <begin position="81"/>
        <end position="102"/>
    </location>
</feature>
<dbReference type="AlphaFoldDB" id="A0AAU8BKG0"/>
<feature type="transmembrane region" description="Helical" evidence="1">
    <location>
        <begin position="108"/>
        <end position="130"/>
    </location>
</feature>
<gene>
    <name evidence="2" type="ORF">PG915_06475</name>
</gene>
<protein>
    <submittedName>
        <fullName evidence="2">Uncharacterized protein</fullName>
    </submittedName>
</protein>
<organism evidence="2">
    <name type="scientific">Vibrio chaetopteri</name>
    <dbReference type="NCBI Taxonomy" id="3016528"/>
    <lineage>
        <taxon>Bacteria</taxon>
        <taxon>Pseudomonadati</taxon>
        <taxon>Pseudomonadota</taxon>
        <taxon>Gammaproteobacteria</taxon>
        <taxon>Vibrionales</taxon>
        <taxon>Vibrionaceae</taxon>
        <taxon>Vibrio</taxon>
    </lineage>
</organism>
<dbReference type="EMBL" id="CP115920">
    <property type="protein sequence ID" value="XCD17169.1"/>
    <property type="molecule type" value="Genomic_DNA"/>
</dbReference>
<dbReference type="RefSeq" id="WP_353498378.1">
    <property type="nucleotide sequence ID" value="NZ_CP115920.1"/>
</dbReference>
<dbReference type="KEGG" id="vck:PG915_06475"/>
<accession>A0AAU8BKG0</accession>
<sequence length="227" mass="24776">MITAVLTLLAPALSVAMLVLTLILAKGDICPGQRGRIHKLLPAIGILWLAIASLKIEAFLVVFALFYFYSKVQTGKTREKGPFWALHLANGMGMTFSVILIAQQPNLAQSMSLASAGLLLGAAFAHLLLTMAKTRLQAFHRILPVSGVVFAMLLALSFVFNAYQWEPEVVANYTPAVIISLLMLMAGIVIWSWHIIRHRAPAKGQLAVAFLSLLVTNIGLLQLYWLA</sequence>